<evidence type="ECO:0000256" key="1">
    <source>
        <dbReference type="SAM" id="MobiDB-lite"/>
    </source>
</evidence>
<protein>
    <recommendedName>
        <fullName evidence="4">Tc1-like transposase DDE domain-containing protein</fullName>
    </recommendedName>
</protein>
<feature type="compositionally biased region" description="Acidic residues" evidence="1">
    <location>
        <begin position="556"/>
        <end position="565"/>
    </location>
</feature>
<feature type="compositionally biased region" description="Polar residues" evidence="1">
    <location>
        <begin position="1"/>
        <end position="21"/>
    </location>
</feature>
<feature type="compositionally biased region" description="Low complexity" evidence="1">
    <location>
        <begin position="22"/>
        <end position="40"/>
    </location>
</feature>
<feature type="compositionally biased region" description="Low complexity" evidence="1">
    <location>
        <begin position="68"/>
        <end position="78"/>
    </location>
</feature>
<keyword evidence="3" id="KW-1185">Reference proteome</keyword>
<evidence type="ECO:0008006" key="4">
    <source>
        <dbReference type="Google" id="ProtNLM"/>
    </source>
</evidence>
<gene>
    <name evidence="2" type="ORF">K457DRAFT_900485</name>
</gene>
<feature type="region of interest" description="Disordered" evidence="1">
    <location>
        <begin position="1"/>
        <end position="45"/>
    </location>
</feature>
<dbReference type="EMBL" id="KV442075">
    <property type="protein sequence ID" value="OAQ25754.1"/>
    <property type="molecule type" value="Genomic_DNA"/>
</dbReference>
<feature type="region of interest" description="Disordered" evidence="1">
    <location>
        <begin position="60"/>
        <end position="98"/>
    </location>
</feature>
<feature type="region of interest" description="Disordered" evidence="1">
    <location>
        <begin position="632"/>
        <end position="675"/>
    </location>
</feature>
<feature type="compositionally biased region" description="Acidic residues" evidence="1">
    <location>
        <begin position="639"/>
        <end position="658"/>
    </location>
</feature>
<feature type="region of interest" description="Disordered" evidence="1">
    <location>
        <begin position="146"/>
        <end position="173"/>
    </location>
</feature>
<dbReference type="AlphaFoldDB" id="A0A197JN17"/>
<sequence>MIETSPLNSNPTTPEGRSSQWRSKVASTSPSSSTRSSRSSSGRKLRRWFNTSPYYSPKVSSQRLRDLTSTSNNNATTSEDPFLISEDIPAPPQPKPKLPPPVFPNRQNVSITHNEYCIIGKIYLAIVSAPSEVLSWFDELGKDSACSSSTWSTPQREGRVDDETNKKGSANSTNIIRNRLEQEHKIKVSKRTVNRMMHELNCYWGTGVRRNILHSTPQNIAYRNRYLERRLPNLTPHVTKTGEHIWIPKFPEVFLDESYCHLDHTAPSRWIVPEIHVPEPGHSPLLVIFAAFVVWYDEKEDELRSSFVDESVYIWPSIGQTHTKSKGTSKTLHDKTLWNDVPQTIRDAGIIAPTMDYHGNFTAELFDDLFARICQNLQKMGLEKCRIHLDGASYHFHKTAAKPKNKANLPDLKEWVEKADIKAWMDRHGHVLPEVPRKKHYENLVKSYVQESTWSIYTIAKQYGGHIIRKTPPYHCELQPIEKIWGCVKNKVASSTDGNHTALSLKRTLVHLLHSIPQSTFISLWMDTIKTGIAYWDVAVKVRERESIVPANPVDSSDEEEEEVQEGDKHIPSNGNNIMDNITNMNNNNQQQIDDNIFDDEWVLGDLSEEMWKLTVDIVNNQDKTDNRGIIFERTPDGKEDEEGGVDPTIADEEEEEPLIDRRPRRDMSISFLCN</sequence>
<dbReference type="PANTHER" id="PTHR33939:SF1">
    <property type="entry name" value="DUF4371 DOMAIN-CONTAINING PROTEIN"/>
    <property type="match status" value="1"/>
</dbReference>
<dbReference type="InterPro" id="IPR036397">
    <property type="entry name" value="RNaseH_sf"/>
</dbReference>
<reference evidence="2 3" key="1">
    <citation type="submission" date="2016-05" db="EMBL/GenBank/DDBJ databases">
        <title>Genome sequencing reveals origins of a unique bacterial endosymbiosis in the earliest lineages of terrestrial Fungi.</title>
        <authorList>
            <consortium name="DOE Joint Genome Institute"/>
            <person name="Uehling J."/>
            <person name="Gryganskyi A."/>
            <person name="Hameed K."/>
            <person name="Tschaplinski T."/>
            <person name="Misztal P."/>
            <person name="Wu S."/>
            <person name="Desiro A."/>
            <person name="Vande Pol N."/>
            <person name="Du Z.-Y."/>
            <person name="Zienkiewicz A."/>
            <person name="Zienkiewicz K."/>
            <person name="Morin E."/>
            <person name="Tisserant E."/>
            <person name="Splivallo R."/>
            <person name="Hainaut M."/>
            <person name="Henrissat B."/>
            <person name="Ohm R."/>
            <person name="Kuo A."/>
            <person name="Yan J."/>
            <person name="Lipzen A."/>
            <person name="Nolan M."/>
            <person name="Labutti K."/>
            <person name="Barry K."/>
            <person name="Goldstein A."/>
            <person name="Labbe J."/>
            <person name="Schadt C."/>
            <person name="Tuskan G."/>
            <person name="Grigoriev I."/>
            <person name="Martin F."/>
            <person name="Vilgalys R."/>
            <person name="Bonito G."/>
        </authorList>
    </citation>
    <scope>NUCLEOTIDE SEQUENCE [LARGE SCALE GENOMIC DNA]</scope>
    <source>
        <strain evidence="2 3">AG-77</strain>
    </source>
</reference>
<feature type="compositionally biased region" description="Pro residues" evidence="1">
    <location>
        <begin position="89"/>
        <end position="98"/>
    </location>
</feature>
<evidence type="ECO:0000313" key="2">
    <source>
        <dbReference type="EMBL" id="OAQ25754.1"/>
    </source>
</evidence>
<organism evidence="2 3">
    <name type="scientific">Linnemannia elongata AG-77</name>
    <dbReference type="NCBI Taxonomy" id="1314771"/>
    <lineage>
        <taxon>Eukaryota</taxon>
        <taxon>Fungi</taxon>
        <taxon>Fungi incertae sedis</taxon>
        <taxon>Mucoromycota</taxon>
        <taxon>Mortierellomycotina</taxon>
        <taxon>Mortierellomycetes</taxon>
        <taxon>Mortierellales</taxon>
        <taxon>Mortierellaceae</taxon>
        <taxon>Linnemannia</taxon>
    </lineage>
</organism>
<dbReference type="Gene3D" id="3.30.420.10">
    <property type="entry name" value="Ribonuclease H-like superfamily/Ribonuclease H"/>
    <property type="match status" value="1"/>
</dbReference>
<dbReference type="GO" id="GO:0003676">
    <property type="term" value="F:nucleic acid binding"/>
    <property type="evidence" value="ECO:0007669"/>
    <property type="project" value="InterPro"/>
</dbReference>
<name>A0A197JN17_9FUNG</name>
<dbReference type="Proteomes" id="UP000078512">
    <property type="component" value="Unassembled WGS sequence"/>
</dbReference>
<feature type="compositionally biased region" description="Basic and acidic residues" evidence="1">
    <location>
        <begin position="156"/>
        <end position="166"/>
    </location>
</feature>
<feature type="compositionally biased region" description="Basic and acidic residues" evidence="1">
    <location>
        <begin position="659"/>
        <end position="668"/>
    </location>
</feature>
<feature type="compositionally biased region" description="Polar residues" evidence="1">
    <location>
        <begin position="146"/>
        <end position="155"/>
    </location>
</feature>
<dbReference type="OrthoDB" id="2441967at2759"/>
<accession>A0A197JN17</accession>
<proteinExistence type="predicted"/>
<evidence type="ECO:0000313" key="3">
    <source>
        <dbReference type="Proteomes" id="UP000078512"/>
    </source>
</evidence>
<dbReference type="PANTHER" id="PTHR33939">
    <property type="entry name" value="PROTEIN CBG22215"/>
    <property type="match status" value="1"/>
</dbReference>
<feature type="region of interest" description="Disordered" evidence="1">
    <location>
        <begin position="550"/>
        <end position="574"/>
    </location>
</feature>